<dbReference type="AlphaFoldDB" id="A0A016V4W5"/>
<proteinExistence type="predicted"/>
<gene>
    <name evidence="2" type="primary">Acey_s0018.g3528</name>
    <name evidence="2" type="ORF">Y032_0018g3528</name>
</gene>
<dbReference type="EMBL" id="JARK01001354">
    <property type="protein sequence ID" value="EYC21778.1"/>
    <property type="molecule type" value="Genomic_DNA"/>
</dbReference>
<reference evidence="3" key="1">
    <citation type="journal article" date="2015" name="Nat. Genet.">
        <title>The genome and transcriptome of the zoonotic hookworm Ancylostoma ceylanicum identify infection-specific gene families.</title>
        <authorList>
            <person name="Schwarz E.M."/>
            <person name="Hu Y."/>
            <person name="Antoshechkin I."/>
            <person name="Miller M.M."/>
            <person name="Sternberg P.W."/>
            <person name="Aroian R.V."/>
        </authorList>
    </citation>
    <scope>NUCLEOTIDE SEQUENCE</scope>
    <source>
        <strain evidence="3">HY135</strain>
    </source>
</reference>
<sequence length="108" mass="12341">MPKSFQRGQQTLEKRQRIKTEQLDSDEVPQKRFREALGTSQSNLVTCFVCGKVDLANCRPEEMLWFSCSNSPVCKAWAHKICSGGLGNICQFCNVGRWRQKEVLGSYH</sequence>
<feature type="compositionally biased region" description="Polar residues" evidence="1">
    <location>
        <begin position="1"/>
        <end position="11"/>
    </location>
</feature>
<feature type="compositionally biased region" description="Basic and acidic residues" evidence="1">
    <location>
        <begin position="12"/>
        <end position="27"/>
    </location>
</feature>
<protein>
    <submittedName>
        <fullName evidence="2">Uncharacterized protein</fullName>
    </submittedName>
</protein>
<accession>A0A016V4W5</accession>
<organism evidence="2 3">
    <name type="scientific">Ancylostoma ceylanicum</name>
    <dbReference type="NCBI Taxonomy" id="53326"/>
    <lineage>
        <taxon>Eukaryota</taxon>
        <taxon>Metazoa</taxon>
        <taxon>Ecdysozoa</taxon>
        <taxon>Nematoda</taxon>
        <taxon>Chromadorea</taxon>
        <taxon>Rhabditida</taxon>
        <taxon>Rhabditina</taxon>
        <taxon>Rhabditomorpha</taxon>
        <taxon>Strongyloidea</taxon>
        <taxon>Ancylostomatidae</taxon>
        <taxon>Ancylostomatinae</taxon>
        <taxon>Ancylostoma</taxon>
    </lineage>
</organism>
<keyword evidence="3" id="KW-1185">Reference proteome</keyword>
<feature type="region of interest" description="Disordered" evidence="1">
    <location>
        <begin position="1"/>
        <end position="27"/>
    </location>
</feature>
<dbReference type="Proteomes" id="UP000024635">
    <property type="component" value="Unassembled WGS sequence"/>
</dbReference>
<comment type="caution">
    <text evidence="2">The sequence shown here is derived from an EMBL/GenBank/DDBJ whole genome shotgun (WGS) entry which is preliminary data.</text>
</comment>
<name>A0A016V4W5_9BILA</name>
<evidence type="ECO:0000256" key="1">
    <source>
        <dbReference type="SAM" id="MobiDB-lite"/>
    </source>
</evidence>
<evidence type="ECO:0000313" key="2">
    <source>
        <dbReference type="EMBL" id="EYC21778.1"/>
    </source>
</evidence>
<evidence type="ECO:0000313" key="3">
    <source>
        <dbReference type="Proteomes" id="UP000024635"/>
    </source>
</evidence>